<dbReference type="Gene3D" id="3.30.200.20">
    <property type="entry name" value="Phosphorylase Kinase, domain 1"/>
    <property type="match status" value="1"/>
</dbReference>
<keyword evidence="5" id="KW-0433">Leucine-rich repeat</keyword>
<comment type="catalytic activity">
    <reaction evidence="17">
        <text>L-threonyl-[protein] + ATP = O-phospho-L-threonyl-[protein] + ADP + H(+)</text>
        <dbReference type="Rhea" id="RHEA:46608"/>
        <dbReference type="Rhea" id="RHEA-COMP:11060"/>
        <dbReference type="Rhea" id="RHEA-COMP:11605"/>
        <dbReference type="ChEBI" id="CHEBI:15378"/>
        <dbReference type="ChEBI" id="CHEBI:30013"/>
        <dbReference type="ChEBI" id="CHEBI:30616"/>
        <dbReference type="ChEBI" id="CHEBI:61977"/>
        <dbReference type="ChEBI" id="CHEBI:456216"/>
        <dbReference type="EC" id="2.7.11.1"/>
    </reaction>
</comment>
<evidence type="ECO:0000256" key="19">
    <source>
        <dbReference type="PROSITE-ProRule" id="PRU10141"/>
    </source>
</evidence>
<dbReference type="Pfam" id="PF00560">
    <property type="entry name" value="LRR_1"/>
    <property type="match status" value="3"/>
</dbReference>
<name>A0AA38SQ58_9ASTR</name>
<evidence type="ECO:0000256" key="7">
    <source>
        <dbReference type="ARBA" id="ARBA00022692"/>
    </source>
</evidence>
<dbReference type="Gene3D" id="3.80.10.10">
    <property type="entry name" value="Ribonuclease Inhibitor"/>
    <property type="match status" value="4"/>
</dbReference>
<dbReference type="InterPro" id="IPR000719">
    <property type="entry name" value="Prot_kinase_dom"/>
</dbReference>
<keyword evidence="13 20" id="KW-1133">Transmembrane helix</keyword>
<evidence type="ECO:0000256" key="12">
    <source>
        <dbReference type="ARBA" id="ARBA00022840"/>
    </source>
</evidence>
<proteinExistence type="predicted"/>
<dbReference type="FunFam" id="3.80.10.10:FF:000383">
    <property type="entry name" value="Leucine-rich repeat receptor protein kinase EMS1"/>
    <property type="match status" value="1"/>
</dbReference>
<dbReference type="GO" id="GO:0099402">
    <property type="term" value="P:plant organ development"/>
    <property type="evidence" value="ECO:0007669"/>
    <property type="project" value="UniProtKB-ARBA"/>
</dbReference>
<dbReference type="EMBL" id="JARYMX010000006">
    <property type="protein sequence ID" value="KAJ9545979.1"/>
    <property type="molecule type" value="Genomic_DNA"/>
</dbReference>
<feature type="domain" description="Protein kinase" evidence="21">
    <location>
        <begin position="840"/>
        <end position="1108"/>
    </location>
</feature>
<evidence type="ECO:0000256" key="15">
    <source>
        <dbReference type="ARBA" id="ARBA00023170"/>
    </source>
</evidence>
<keyword evidence="3" id="KW-0723">Serine/threonine-protein kinase</keyword>
<evidence type="ECO:0000256" key="1">
    <source>
        <dbReference type="ARBA" id="ARBA00004479"/>
    </source>
</evidence>
<dbReference type="SUPFAM" id="SSF52058">
    <property type="entry name" value="L domain-like"/>
    <property type="match status" value="3"/>
</dbReference>
<evidence type="ECO:0000259" key="21">
    <source>
        <dbReference type="PROSITE" id="PS50011"/>
    </source>
</evidence>
<evidence type="ECO:0000256" key="18">
    <source>
        <dbReference type="ARBA" id="ARBA00048679"/>
    </source>
</evidence>
<dbReference type="InterPro" id="IPR051420">
    <property type="entry name" value="Ser_Thr_Kinases_DiverseReg"/>
</dbReference>
<accession>A0AA38SQ58</accession>
<evidence type="ECO:0000256" key="8">
    <source>
        <dbReference type="ARBA" id="ARBA00022729"/>
    </source>
</evidence>
<dbReference type="InterPro" id="IPR001611">
    <property type="entry name" value="Leu-rich_rpt"/>
</dbReference>
<dbReference type="InterPro" id="IPR032675">
    <property type="entry name" value="LRR_dom_sf"/>
</dbReference>
<dbReference type="PROSITE" id="PS50011">
    <property type="entry name" value="PROTEIN_KINASE_DOM"/>
    <property type="match status" value="1"/>
</dbReference>
<dbReference type="Gene3D" id="1.10.510.10">
    <property type="entry name" value="Transferase(Phosphotransferase) domain 1"/>
    <property type="match status" value="1"/>
</dbReference>
<dbReference type="PROSITE" id="PS00107">
    <property type="entry name" value="PROTEIN_KINASE_ATP"/>
    <property type="match status" value="1"/>
</dbReference>
<evidence type="ECO:0000256" key="4">
    <source>
        <dbReference type="ARBA" id="ARBA00022553"/>
    </source>
</evidence>
<dbReference type="InterPro" id="IPR055414">
    <property type="entry name" value="LRR_R13L4/SHOC2-like"/>
</dbReference>
<organism evidence="22 23">
    <name type="scientific">Centaurea solstitialis</name>
    <name type="common">yellow star-thistle</name>
    <dbReference type="NCBI Taxonomy" id="347529"/>
    <lineage>
        <taxon>Eukaryota</taxon>
        <taxon>Viridiplantae</taxon>
        <taxon>Streptophyta</taxon>
        <taxon>Embryophyta</taxon>
        <taxon>Tracheophyta</taxon>
        <taxon>Spermatophyta</taxon>
        <taxon>Magnoliopsida</taxon>
        <taxon>eudicotyledons</taxon>
        <taxon>Gunneridae</taxon>
        <taxon>Pentapetalae</taxon>
        <taxon>asterids</taxon>
        <taxon>campanulids</taxon>
        <taxon>Asterales</taxon>
        <taxon>Asteraceae</taxon>
        <taxon>Carduoideae</taxon>
        <taxon>Cardueae</taxon>
        <taxon>Centaureinae</taxon>
        <taxon>Centaurea</taxon>
    </lineage>
</organism>
<dbReference type="InterPro" id="IPR017441">
    <property type="entry name" value="Protein_kinase_ATP_BS"/>
</dbReference>
<dbReference type="InterPro" id="IPR003591">
    <property type="entry name" value="Leu-rich_rpt_typical-subtyp"/>
</dbReference>
<gene>
    <name evidence="22" type="ORF">OSB04_025686</name>
</gene>
<keyword evidence="23" id="KW-1185">Reference proteome</keyword>
<feature type="binding site" evidence="19">
    <location>
        <position position="868"/>
    </location>
    <ligand>
        <name>ATP</name>
        <dbReference type="ChEBI" id="CHEBI:30616"/>
    </ligand>
</feature>
<evidence type="ECO:0000256" key="9">
    <source>
        <dbReference type="ARBA" id="ARBA00022737"/>
    </source>
</evidence>
<keyword evidence="6" id="KW-0808">Transferase</keyword>
<dbReference type="FunFam" id="1.10.510.10:FF:000445">
    <property type="entry name" value="MDIS1-interacting receptor like kinase 2"/>
    <property type="match status" value="1"/>
</dbReference>
<dbReference type="FunFam" id="3.80.10.10:FF:000719">
    <property type="entry name" value="MDIS1-interacting receptor like kinase 2 isoform A"/>
    <property type="match status" value="1"/>
</dbReference>
<evidence type="ECO:0000256" key="13">
    <source>
        <dbReference type="ARBA" id="ARBA00022989"/>
    </source>
</evidence>
<feature type="transmembrane region" description="Helical" evidence="20">
    <location>
        <begin position="776"/>
        <end position="800"/>
    </location>
</feature>
<dbReference type="Pfam" id="PF00069">
    <property type="entry name" value="Pkinase"/>
    <property type="match status" value="1"/>
</dbReference>
<dbReference type="GO" id="GO:0051707">
    <property type="term" value="P:response to other organism"/>
    <property type="evidence" value="ECO:0007669"/>
    <property type="project" value="UniProtKB-ARBA"/>
</dbReference>
<keyword evidence="7 20" id="KW-0812">Transmembrane</keyword>
<evidence type="ECO:0000313" key="22">
    <source>
        <dbReference type="EMBL" id="KAJ9545979.1"/>
    </source>
</evidence>
<dbReference type="InterPro" id="IPR008266">
    <property type="entry name" value="Tyr_kinase_AS"/>
</dbReference>
<dbReference type="Pfam" id="PF23598">
    <property type="entry name" value="LRR_14"/>
    <property type="match status" value="1"/>
</dbReference>
<dbReference type="InterPro" id="IPR011009">
    <property type="entry name" value="Kinase-like_dom_sf"/>
</dbReference>
<dbReference type="GO" id="GO:0005524">
    <property type="term" value="F:ATP binding"/>
    <property type="evidence" value="ECO:0007669"/>
    <property type="project" value="UniProtKB-UniRule"/>
</dbReference>
<dbReference type="PANTHER" id="PTHR48005">
    <property type="entry name" value="LEUCINE RICH REPEAT KINASE 2"/>
    <property type="match status" value="1"/>
</dbReference>
<reference evidence="22" key="1">
    <citation type="submission" date="2023-03" db="EMBL/GenBank/DDBJ databases">
        <title>Chromosome-scale reference genome and RAD-based genetic map of yellow starthistle (Centaurea solstitialis) reveal putative structural variation and QTLs associated with invader traits.</title>
        <authorList>
            <person name="Reatini B."/>
            <person name="Cang F.A."/>
            <person name="Jiang Q."/>
            <person name="Mckibben M.T.W."/>
            <person name="Barker M.S."/>
            <person name="Rieseberg L.H."/>
            <person name="Dlugosch K.M."/>
        </authorList>
    </citation>
    <scope>NUCLEOTIDE SEQUENCE</scope>
    <source>
        <strain evidence="22">CAN-66</strain>
        <tissue evidence="22">Leaf</tissue>
    </source>
</reference>
<keyword evidence="4" id="KW-0597">Phosphoprotein</keyword>
<keyword evidence="15" id="KW-0675">Receptor</keyword>
<dbReference type="GO" id="GO:0016020">
    <property type="term" value="C:membrane"/>
    <property type="evidence" value="ECO:0007669"/>
    <property type="project" value="UniProtKB-SubCell"/>
</dbReference>
<evidence type="ECO:0000256" key="16">
    <source>
        <dbReference type="ARBA" id="ARBA00023180"/>
    </source>
</evidence>
<dbReference type="FunFam" id="3.80.10.10:FF:000095">
    <property type="entry name" value="LRR receptor-like serine/threonine-protein kinase GSO1"/>
    <property type="match status" value="1"/>
</dbReference>
<keyword evidence="16" id="KW-0325">Glycoprotein</keyword>
<protein>
    <recommendedName>
        <fullName evidence="2">non-specific serine/threonine protein kinase</fullName>
        <ecNumber evidence="2">2.7.11.1</ecNumber>
    </recommendedName>
</protein>
<dbReference type="PANTHER" id="PTHR48005:SF95">
    <property type="entry name" value="PROTEIN KINASE DOMAIN-CONTAINING PROTEIN"/>
    <property type="match status" value="1"/>
</dbReference>
<keyword evidence="11" id="KW-0418">Kinase</keyword>
<dbReference type="SUPFAM" id="SSF56112">
    <property type="entry name" value="Protein kinase-like (PK-like)"/>
    <property type="match status" value="1"/>
</dbReference>
<comment type="caution">
    <text evidence="22">The sequence shown here is derived from an EMBL/GenBank/DDBJ whole genome shotgun (WGS) entry which is preliminary data.</text>
</comment>
<evidence type="ECO:0000256" key="3">
    <source>
        <dbReference type="ARBA" id="ARBA00022527"/>
    </source>
</evidence>
<evidence type="ECO:0000256" key="14">
    <source>
        <dbReference type="ARBA" id="ARBA00023136"/>
    </source>
</evidence>
<keyword evidence="8" id="KW-0732">Signal</keyword>
<evidence type="ECO:0000256" key="10">
    <source>
        <dbReference type="ARBA" id="ARBA00022741"/>
    </source>
</evidence>
<evidence type="ECO:0000256" key="6">
    <source>
        <dbReference type="ARBA" id="ARBA00022679"/>
    </source>
</evidence>
<dbReference type="GO" id="GO:0006952">
    <property type="term" value="P:defense response"/>
    <property type="evidence" value="ECO:0007669"/>
    <property type="project" value="UniProtKB-ARBA"/>
</dbReference>
<keyword evidence="9" id="KW-0677">Repeat</keyword>
<evidence type="ECO:0000256" key="20">
    <source>
        <dbReference type="SAM" id="Phobius"/>
    </source>
</evidence>
<dbReference type="GO" id="GO:0004674">
    <property type="term" value="F:protein serine/threonine kinase activity"/>
    <property type="evidence" value="ECO:0007669"/>
    <property type="project" value="UniProtKB-KW"/>
</dbReference>
<keyword evidence="10 19" id="KW-0547">Nucleotide-binding</keyword>
<dbReference type="Pfam" id="PF13855">
    <property type="entry name" value="LRR_8"/>
    <property type="match status" value="2"/>
</dbReference>
<evidence type="ECO:0000256" key="2">
    <source>
        <dbReference type="ARBA" id="ARBA00012513"/>
    </source>
</evidence>
<dbReference type="Proteomes" id="UP001172457">
    <property type="component" value="Chromosome 6"/>
</dbReference>
<dbReference type="InterPro" id="IPR013210">
    <property type="entry name" value="LRR_N_plant-typ"/>
</dbReference>
<sequence>MAVDVDGRCRSLEEEEDRRGRPWTAVDDGGWSWTAVDNRGGGGRRWTAVVAATNAVGYAPSTKICFVNNGRSGVIKEIHFNRRKWSLELWILNFGWCIWQQTTLLLIKHTSQAMASLIIIIKKATFLNTLLFATLLCVANSTSSVDQVTALLKWKSSLHTQNNTILLPSWTDDQTTISACNWYGISCNPEGTVSRLNLSSSGLNGTLEHFSFSLFPNLTHFELSLNYFFGIIPSEIGRLSKLVYLDFSSNHFSGIIPPEIGGLRNLATLHLFDNQYINGSIPEAICQMRSLSGLALYNNTISGSIPTCLGQLSKLSYIHLNINNISGSIPNEMGNLSDLEELHMNNNHLTGSIPTTFVNLKKLTVLILYENHLNGSIPTEIGKLGSLRWVELEMNNLSGPIPKSLGELKSLYLLRLYSNKLSGPIPQELGNLISLSNLQLGDNQLNGSIPSSFGNLQSLEKLSLSDNKFSGPIPQEIEKLNLVLIEMTNNSFSGSVPDKICNGGKLEMLLVGDNNLTGRIPKSLYNCSSLRRLRFDGNQITGDLSESFGVYPHLNYINLNDNKFHGEVSNNWSKCRNLTTMQMGGNRISGNIPPSFGNSPQLELLNLSSNELVGEIPEEFGRISGLVSLYLSNNQLSGVVPMNLGLLDELSLMGRFLNKLTHEIPLQIGRLFHLSDLDLSHNSLTGEIPSSLSSLISLEMLNLSHNQLSGYIPKSMGSMNALSSIDLSYNRLEGPIPVSKGFTNASLVGNKGLCGNANGLQRCESETQTPNRNQKFSVFISVSLLGALLFGGLLGIFIFYRRKSVTSMDEEDKHREDFFSISSFDGRETYHHIVKATEDFNGAYCIGKGGFGSVYKAKMASGETFAVKRLHSSSEMVNRDDFLNEIRALTRIRHRNIVKLHGYCSHAQNSLLVYEYLEGGSLAERLKCDEVARAFDWNKRVNIIKGVAHALSYMHHDCSPPVVHRDISSKNILLDAECEACVSDFGTSKILNPESSNWSNLAGTFGYLAPELGCSMKVTEKCDVYSFGVLTLEVIKGQHPGNIIDVLSSLSTEKMELNDFLDHRLAVPNPKMKKIVTSILLIAIRCVNSNPEIRPTMYDVSQKIACFISDM</sequence>
<dbReference type="PRINTS" id="PR00019">
    <property type="entry name" value="LEURICHRPT"/>
</dbReference>
<dbReference type="PROSITE" id="PS00109">
    <property type="entry name" value="PROTEIN_KINASE_TYR"/>
    <property type="match status" value="1"/>
</dbReference>
<dbReference type="SMART" id="SM00369">
    <property type="entry name" value="LRR_TYP"/>
    <property type="match status" value="9"/>
</dbReference>
<comment type="catalytic activity">
    <reaction evidence="18">
        <text>L-seryl-[protein] + ATP = O-phospho-L-seryl-[protein] + ADP + H(+)</text>
        <dbReference type="Rhea" id="RHEA:17989"/>
        <dbReference type="Rhea" id="RHEA-COMP:9863"/>
        <dbReference type="Rhea" id="RHEA-COMP:11604"/>
        <dbReference type="ChEBI" id="CHEBI:15378"/>
        <dbReference type="ChEBI" id="CHEBI:29999"/>
        <dbReference type="ChEBI" id="CHEBI:30616"/>
        <dbReference type="ChEBI" id="CHEBI:83421"/>
        <dbReference type="ChEBI" id="CHEBI:456216"/>
        <dbReference type="EC" id="2.7.11.1"/>
    </reaction>
</comment>
<dbReference type="FunFam" id="3.80.10.10:FF:000400">
    <property type="entry name" value="Nuclear pore complex protein NUP107"/>
    <property type="match status" value="1"/>
</dbReference>
<comment type="subcellular location">
    <subcellularLocation>
        <location evidence="1">Membrane</location>
        <topology evidence="1">Single-pass type I membrane protein</topology>
    </subcellularLocation>
</comment>
<evidence type="ECO:0000256" key="5">
    <source>
        <dbReference type="ARBA" id="ARBA00022614"/>
    </source>
</evidence>
<dbReference type="FunFam" id="3.30.200.20:FF:000309">
    <property type="entry name" value="Leucine-rich repeat receptor protein kinase MSP1"/>
    <property type="match status" value="1"/>
</dbReference>
<evidence type="ECO:0000256" key="11">
    <source>
        <dbReference type="ARBA" id="ARBA00022777"/>
    </source>
</evidence>
<dbReference type="AlphaFoldDB" id="A0AA38SQ58"/>
<dbReference type="GO" id="GO:0009653">
    <property type="term" value="P:anatomical structure morphogenesis"/>
    <property type="evidence" value="ECO:0007669"/>
    <property type="project" value="UniProtKB-ARBA"/>
</dbReference>
<keyword evidence="14 20" id="KW-0472">Membrane</keyword>
<evidence type="ECO:0000313" key="23">
    <source>
        <dbReference type="Proteomes" id="UP001172457"/>
    </source>
</evidence>
<dbReference type="EC" id="2.7.11.1" evidence="2"/>
<keyword evidence="12 19" id="KW-0067">ATP-binding</keyword>
<dbReference type="Pfam" id="PF08263">
    <property type="entry name" value="LRRNT_2"/>
    <property type="match status" value="1"/>
</dbReference>
<dbReference type="CDD" id="cd14066">
    <property type="entry name" value="STKc_IRAK"/>
    <property type="match status" value="1"/>
</dbReference>
<evidence type="ECO:0000256" key="17">
    <source>
        <dbReference type="ARBA" id="ARBA00047899"/>
    </source>
</evidence>